<dbReference type="KEGG" id="zju:107411205"/>
<keyword evidence="2" id="KW-0677">Repeat</keyword>
<sequence length="462" mass="53001">MIHSRTKAIGQIQAYVIKLIDAQPFHTLRSSKRNAKPSSERPRRAYPKRRKPIPFVSNVKEVQDPVEALSLFDEYHQMGFKHDYPSYSALLYKLARCRNFEAVEAILGHVQDRNIHCRETLFIVLIQHYAKAHSVEKAIELFHQIPSFNCVRTLQSFNAFLNVLIENDRFCEANDIFGRSYKMGFRLNTVSFNIMIKGWLEKGEWEEACKVFEEMLEKKVQPSVVTYNSLIGFLCRKGELDKAMGLLEDMRQKGKYPNAVTYALLMEGMCSVGKHSDAKKMMFDMEYRGCKPQLVNFGVLMTDLGKRGKIDEAKSLLNEMKKRRFKRDVVTYNILINYLSKEGRAAEAYKYFIEMQIGGCVPNAATYRIMVDGFCRVEDFEGALKVFNAMLISRHCPRLESFEYLVMGLMVCGKLDDACFVLDEMRKRDMQLGLEGWKNLVIKACGGGIVAGGLVTELISVH</sequence>
<feature type="repeat" description="PPR" evidence="3">
    <location>
        <begin position="363"/>
        <end position="397"/>
    </location>
</feature>
<evidence type="ECO:0000313" key="4">
    <source>
        <dbReference type="Proteomes" id="UP001652623"/>
    </source>
</evidence>
<name>A0A6P3ZAB0_ZIZJJ</name>
<comment type="similarity">
    <text evidence="1">Belongs to the PPR family. P subfamily.</text>
</comment>
<feature type="repeat" description="PPR" evidence="3">
    <location>
        <begin position="258"/>
        <end position="292"/>
    </location>
</feature>
<feature type="repeat" description="PPR" evidence="3">
    <location>
        <begin position="328"/>
        <end position="362"/>
    </location>
</feature>
<dbReference type="AlphaFoldDB" id="A0A6P3ZAB0"/>
<feature type="repeat" description="PPR" evidence="3">
    <location>
        <begin position="223"/>
        <end position="257"/>
    </location>
</feature>
<dbReference type="PANTHER" id="PTHR47447">
    <property type="entry name" value="OS03G0856100 PROTEIN"/>
    <property type="match status" value="1"/>
</dbReference>
<evidence type="ECO:0000313" key="5">
    <source>
        <dbReference type="RefSeq" id="XP_015874236.3"/>
    </source>
</evidence>
<dbReference type="Pfam" id="PF13812">
    <property type="entry name" value="PPR_3"/>
    <property type="match status" value="1"/>
</dbReference>
<dbReference type="GeneID" id="107411205"/>
<evidence type="ECO:0000256" key="1">
    <source>
        <dbReference type="ARBA" id="ARBA00007626"/>
    </source>
</evidence>
<dbReference type="SUPFAM" id="SSF48452">
    <property type="entry name" value="TPR-like"/>
    <property type="match status" value="1"/>
</dbReference>
<dbReference type="InterPro" id="IPR002885">
    <property type="entry name" value="PPR_rpt"/>
</dbReference>
<dbReference type="Proteomes" id="UP001652623">
    <property type="component" value="Chromosome 10"/>
</dbReference>
<dbReference type="NCBIfam" id="TIGR00756">
    <property type="entry name" value="PPR"/>
    <property type="match status" value="7"/>
</dbReference>
<protein>
    <submittedName>
        <fullName evidence="5">Pentatricopeptide repeat-containing protein At1g07740, mitochondrial</fullName>
    </submittedName>
</protein>
<proteinExistence type="inferred from homology"/>
<feature type="repeat" description="PPR" evidence="3">
    <location>
        <begin position="188"/>
        <end position="222"/>
    </location>
</feature>
<dbReference type="Gene3D" id="1.25.40.10">
    <property type="entry name" value="Tetratricopeptide repeat domain"/>
    <property type="match status" value="3"/>
</dbReference>
<reference evidence="5" key="1">
    <citation type="submission" date="2025-08" db="UniProtKB">
        <authorList>
            <consortium name="RefSeq"/>
        </authorList>
    </citation>
    <scope>IDENTIFICATION</scope>
    <source>
        <tissue evidence="5">Seedling</tissue>
    </source>
</reference>
<dbReference type="RefSeq" id="XP_015874236.3">
    <property type="nucleotide sequence ID" value="XM_016018750.4"/>
</dbReference>
<dbReference type="Pfam" id="PF01535">
    <property type="entry name" value="PPR"/>
    <property type="match status" value="2"/>
</dbReference>
<dbReference type="PROSITE" id="PS51375">
    <property type="entry name" value="PPR"/>
    <property type="match status" value="6"/>
</dbReference>
<feature type="repeat" description="PPR" evidence="3">
    <location>
        <begin position="293"/>
        <end position="327"/>
    </location>
</feature>
<organism evidence="4 5">
    <name type="scientific">Ziziphus jujuba</name>
    <name type="common">Chinese jujube</name>
    <name type="synonym">Ziziphus sativa</name>
    <dbReference type="NCBI Taxonomy" id="326968"/>
    <lineage>
        <taxon>Eukaryota</taxon>
        <taxon>Viridiplantae</taxon>
        <taxon>Streptophyta</taxon>
        <taxon>Embryophyta</taxon>
        <taxon>Tracheophyta</taxon>
        <taxon>Spermatophyta</taxon>
        <taxon>Magnoliopsida</taxon>
        <taxon>eudicotyledons</taxon>
        <taxon>Gunneridae</taxon>
        <taxon>Pentapetalae</taxon>
        <taxon>rosids</taxon>
        <taxon>fabids</taxon>
        <taxon>Rosales</taxon>
        <taxon>Rhamnaceae</taxon>
        <taxon>Paliureae</taxon>
        <taxon>Ziziphus</taxon>
    </lineage>
</organism>
<keyword evidence="4" id="KW-1185">Reference proteome</keyword>
<evidence type="ECO:0000256" key="3">
    <source>
        <dbReference type="PROSITE-ProRule" id="PRU00708"/>
    </source>
</evidence>
<dbReference type="Pfam" id="PF13041">
    <property type="entry name" value="PPR_2"/>
    <property type="match status" value="2"/>
</dbReference>
<gene>
    <name evidence="5" type="primary">LOC107411205</name>
</gene>
<dbReference type="InterPro" id="IPR011990">
    <property type="entry name" value="TPR-like_helical_dom_sf"/>
</dbReference>
<accession>A0A6P3ZAB0</accession>
<dbReference type="PANTHER" id="PTHR47447:SF28">
    <property type="entry name" value="PENTACOTRIPEPTIDE-REPEAT REGION OF PRORP DOMAIN-CONTAINING PROTEIN"/>
    <property type="match status" value="1"/>
</dbReference>
<evidence type="ECO:0000256" key="2">
    <source>
        <dbReference type="ARBA" id="ARBA00022737"/>
    </source>
</evidence>
<dbReference type="InParanoid" id="A0A6P3ZAB0"/>